<keyword evidence="2" id="KW-1185">Reference proteome</keyword>
<gene>
    <name evidence="1" type="ORF">HRQ87_16070</name>
</gene>
<dbReference type="RefSeq" id="WP_174139463.1">
    <property type="nucleotide sequence ID" value="NZ_JABUFE010000011.1"/>
</dbReference>
<proteinExistence type="predicted"/>
<protein>
    <recommendedName>
        <fullName evidence="3">RepB-like DNA primase domain-containing protein</fullName>
    </recommendedName>
</protein>
<sequence>MTRKNAGKAQRKQRTPIDFMKLMHPEGPWCLTAISLDKKTTTWTFWAGDEEDMKEWIAARDRVENLYFHTNPVMGRLKKKASREHIQAVTHLHVDVDPEPGQSIEEEQDRILALFTTNLPKGIPEPTMLVFSGGGYQAFWKLEEPIGIEGDLGLAEDAKLYNVQIENVFDADNCHNIDRLMRLAGTMNLPDEKKIAKGRVKTQSAVMFHNPKNVYPITQFKKAPPVQNDGLGSGCDHNDVEISDNVEKITDLQFLREEPYNVPDTVIVAINHGGDENSTREGDKSRSGWVHYVCGALGRAGVPDDITFSILTDKGWGISASVLESKDPAKYAKRQIARVRAKNDPMFRIAQEIKFGITQVMKGDIGNIAVDTDVIQNMIDGAFWSGTKSKIFFLNKEENLVQFKDGEAWKFLARRFGQAVNLSELEVMINAGDGPKAEKLKALRYAASNPIIDHIKAENQRDEIEWSVDMFATKPTVKLMEDKVRITLTHKTLPVVGDIAPECLADYKEHFPLIDDVLEFIVASRFAQDRKKSYLWMHCDSDWGKGFLLGILRELGLVVEMSVKEIEAIFEGKPAGRRPEDFKRAFVLAVDEFQTVKAEIKQLQSEMQLAPKNMLTSRVEIFTKLFLSAESVPSLEGENGVEDQFANRMSKITGQGSIDTRPLYQESQQRYFRSIKAYVAETMNRLIEEHRSLGHEGSQDRANSYLKAFIDKHGLGVHFDRLSDRYGDIGEQFRQWIFNEGANCSKVHIVEDGKRTFLKSPAGAFGQFLKDHIDFSEQRTISKRKDDILKAMSVDGKGFHTYRVSDGPSDKIKAVWIAGDDIPF</sequence>
<dbReference type="EMBL" id="JABUFE010000011">
    <property type="protein sequence ID" value="NSX56312.1"/>
    <property type="molecule type" value="Genomic_DNA"/>
</dbReference>
<reference evidence="1 2" key="1">
    <citation type="submission" date="2020-06" db="EMBL/GenBank/DDBJ databases">
        <title>Sulfitobacter algicola sp. nov., isolated from green algae.</title>
        <authorList>
            <person name="Wang C."/>
        </authorList>
    </citation>
    <scope>NUCLEOTIDE SEQUENCE [LARGE SCALE GENOMIC DNA]</scope>
    <source>
        <strain evidence="1 2">1151</strain>
    </source>
</reference>
<comment type="caution">
    <text evidence="1">The sequence shown here is derived from an EMBL/GenBank/DDBJ whole genome shotgun (WGS) entry which is preliminary data.</text>
</comment>
<evidence type="ECO:0000313" key="1">
    <source>
        <dbReference type="EMBL" id="NSX56312.1"/>
    </source>
</evidence>
<evidence type="ECO:0000313" key="2">
    <source>
        <dbReference type="Proteomes" id="UP000777935"/>
    </source>
</evidence>
<accession>A0ABX2ITR8</accession>
<dbReference type="Proteomes" id="UP000777935">
    <property type="component" value="Unassembled WGS sequence"/>
</dbReference>
<evidence type="ECO:0008006" key="3">
    <source>
        <dbReference type="Google" id="ProtNLM"/>
    </source>
</evidence>
<organism evidence="1 2">
    <name type="scientific">Parasulfitobacter algicola</name>
    <dbReference type="NCBI Taxonomy" id="2614809"/>
    <lineage>
        <taxon>Bacteria</taxon>
        <taxon>Pseudomonadati</taxon>
        <taxon>Pseudomonadota</taxon>
        <taxon>Alphaproteobacteria</taxon>
        <taxon>Rhodobacterales</taxon>
        <taxon>Roseobacteraceae</taxon>
        <taxon>Parasulfitobacter</taxon>
    </lineage>
</organism>
<name>A0ABX2ITR8_9RHOB</name>